<evidence type="ECO:0000313" key="2">
    <source>
        <dbReference type="Proteomes" id="UP000474802"/>
    </source>
</evidence>
<keyword evidence="2" id="KW-1185">Reference proteome</keyword>
<reference evidence="1 2" key="2">
    <citation type="submission" date="2020-03" db="EMBL/GenBank/DDBJ databases">
        <title>Devosia chinhatensis sp. nov., isolated from a hexachlorocyclohexane (HCH) dump site in India.</title>
        <authorList>
            <person name="Kumar M."/>
            <person name="Lal R."/>
        </authorList>
    </citation>
    <scope>NUCLEOTIDE SEQUENCE [LARGE SCALE GENOMIC DNA]</scope>
    <source>
        <strain evidence="1 2">H239</strain>
    </source>
</reference>
<gene>
    <name evidence="1" type="ORF">G5575_00430</name>
</gene>
<comment type="caution">
    <text evidence="1">The sequence shown here is derived from an EMBL/GenBank/DDBJ whole genome shotgun (WGS) entry which is preliminary data.</text>
</comment>
<dbReference type="AlphaFoldDB" id="A0A6M1SHM3"/>
<dbReference type="RefSeq" id="WP_164532632.1">
    <property type="nucleotide sequence ID" value="NZ_JAALFG010000001.1"/>
</dbReference>
<protein>
    <submittedName>
        <fullName evidence="1">Uncharacterized protein</fullName>
    </submittedName>
</protein>
<proteinExistence type="predicted"/>
<dbReference type="Proteomes" id="UP000474802">
    <property type="component" value="Unassembled WGS sequence"/>
</dbReference>
<evidence type="ECO:0000313" key="1">
    <source>
        <dbReference type="EMBL" id="NGP16364.1"/>
    </source>
</evidence>
<name>A0A6M1SHM3_9HYPH</name>
<dbReference type="EMBL" id="JAALFG010000001">
    <property type="protein sequence ID" value="NGP16364.1"/>
    <property type="molecule type" value="Genomic_DNA"/>
</dbReference>
<organism evidence="1 2">
    <name type="scientific">Devosia aurantiaca</name>
    <dbReference type="NCBI Taxonomy" id="2714858"/>
    <lineage>
        <taxon>Bacteria</taxon>
        <taxon>Pseudomonadati</taxon>
        <taxon>Pseudomonadota</taxon>
        <taxon>Alphaproteobacteria</taxon>
        <taxon>Hyphomicrobiales</taxon>
        <taxon>Devosiaceae</taxon>
        <taxon>Devosia</taxon>
    </lineage>
</organism>
<reference evidence="1 2" key="1">
    <citation type="submission" date="2020-02" db="EMBL/GenBank/DDBJ databases">
        <authorList>
            <person name="Khan S.A."/>
            <person name="Jeon C.O."/>
            <person name="Chun B.H."/>
        </authorList>
    </citation>
    <scope>NUCLEOTIDE SEQUENCE [LARGE SCALE GENOMIC DNA]</scope>
    <source>
        <strain evidence="1 2">H239</strain>
    </source>
</reference>
<accession>A0A6M1SHM3</accession>
<sequence length="114" mass="12921">MVPMMVVFERGDSGRSRRSEWQGRSGRRYELTHDNLENFAMHETDLYVIVKGGLPLWVGSTEELVADPMSRTRCRLALDCATEVLRMPAPHDRMAAIWDLENAYPVQAITAQAA</sequence>